<evidence type="ECO:0000256" key="1">
    <source>
        <dbReference type="SAM" id="MobiDB-lite"/>
    </source>
</evidence>
<reference evidence="2" key="2">
    <citation type="journal article" date="2015" name="Data Brief">
        <title>Shoot transcriptome of the giant reed, Arundo donax.</title>
        <authorList>
            <person name="Barrero R.A."/>
            <person name="Guerrero F.D."/>
            <person name="Moolhuijzen P."/>
            <person name="Goolsby J.A."/>
            <person name="Tidwell J."/>
            <person name="Bellgard S.E."/>
            <person name="Bellgard M.I."/>
        </authorList>
    </citation>
    <scope>NUCLEOTIDE SEQUENCE</scope>
    <source>
        <tissue evidence="2">Shoot tissue taken approximately 20 cm above the soil surface</tissue>
    </source>
</reference>
<sequence>MHQQRASEAYRWSTPADLHPRQQDSLAPPASLLDLLYTLQARAAPIRSTRPQDGDGASAQFTWRVRSHAVVGSHRGGCPARCARLLPRAQRVTWASGPGELLRKEDSKEK</sequence>
<dbReference type="EMBL" id="GBRH01190510">
    <property type="protein sequence ID" value="JAE07386.1"/>
    <property type="molecule type" value="Transcribed_RNA"/>
</dbReference>
<proteinExistence type="predicted"/>
<name>A0A0A9FB60_ARUDO</name>
<protein>
    <submittedName>
        <fullName evidence="2">Uncharacterized protein</fullName>
    </submittedName>
</protein>
<evidence type="ECO:0000313" key="2">
    <source>
        <dbReference type="EMBL" id="JAE07386.1"/>
    </source>
</evidence>
<dbReference type="AlphaFoldDB" id="A0A0A9FB60"/>
<organism evidence="2">
    <name type="scientific">Arundo donax</name>
    <name type="common">Giant reed</name>
    <name type="synonym">Donax arundinaceus</name>
    <dbReference type="NCBI Taxonomy" id="35708"/>
    <lineage>
        <taxon>Eukaryota</taxon>
        <taxon>Viridiplantae</taxon>
        <taxon>Streptophyta</taxon>
        <taxon>Embryophyta</taxon>
        <taxon>Tracheophyta</taxon>
        <taxon>Spermatophyta</taxon>
        <taxon>Magnoliopsida</taxon>
        <taxon>Liliopsida</taxon>
        <taxon>Poales</taxon>
        <taxon>Poaceae</taxon>
        <taxon>PACMAD clade</taxon>
        <taxon>Arundinoideae</taxon>
        <taxon>Arundineae</taxon>
        <taxon>Arundo</taxon>
    </lineage>
</organism>
<reference evidence="2" key="1">
    <citation type="submission" date="2014-09" db="EMBL/GenBank/DDBJ databases">
        <authorList>
            <person name="Magalhaes I.L.F."/>
            <person name="Oliveira U."/>
            <person name="Santos F.R."/>
            <person name="Vidigal T.H.D.A."/>
            <person name="Brescovit A.D."/>
            <person name="Santos A.J."/>
        </authorList>
    </citation>
    <scope>NUCLEOTIDE SEQUENCE</scope>
    <source>
        <tissue evidence="2">Shoot tissue taken approximately 20 cm above the soil surface</tissue>
    </source>
</reference>
<feature type="region of interest" description="Disordered" evidence="1">
    <location>
        <begin position="1"/>
        <end position="25"/>
    </location>
</feature>
<accession>A0A0A9FB60</accession>